<dbReference type="PANTHER" id="PTHR42928:SF5">
    <property type="entry name" value="BLR1237 PROTEIN"/>
    <property type="match status" value="1"/>
</dbReference>
<organism evidence="2 3">
    <name type="scientific">Stutzerimonas tarimensis</name>
    <dbReference type="NCBI Taxonomy" id="1507735"/>
    <lineage>
        <taxon>Bacteria</taxon>
        <taxon>Pseudomonadati</taxon>
        <taxon>Pseudomonadota</taxon>
        <taxon>Gammaproteobacteria</taxon>
        <taxon>Pseudomonadales</taxon>
        <taxon>Pseudomonadaceae</taxon>
        <taxon>Stutzerimonas</taxon>
    </lineage>
</organism>
<dbReference type="Pfam" id="PF03401">
    <property type="entry name" value="TctC"/>
    <property type="match status" value="1"/>
</dbReference>
<dbReference type="SUPFAM" id="SSF53850">
    <property type="entry name" value="Periplasmic binding protein-like II"/>
    <property type="match status" value="1"/>
</dbReference>
<accession>A0ABV7T4N4</accession>
<dbReference type="Gene3D" id="3.40.190.150">
    <property type="entry name" value="Bordetella uptake gene, domain 1"/>
    <property type="match status" value="1"/>
</dbReference>
<dbReference type="EMBL" id="JBHRXZ010000016">
    <property type="protein sequence ID" value="MFC3607226.1"/>
    <property type="molecule type" value="Genomic_DNA"/>
</dbReference>
<dbReference type="CDD" id="cd07012">
    <property type="entry name" value="PBP2_Bug_TTT"/>
    <property type="match status" value="1"/>
</dbReference>
<dbReference type="PIRSF" id="PIRSF017082">
    <property type="entry name" value="YflP"/>
    <property type="match status" value="1"/>
</dbReference>
<comment type="similarity">
    <text evidence="1">Belongs to the UPF0065 (bug) family.</text>
</comment>
<comment type="caution">
    <text evidence="2">The sequence shown here is derived from an EMBL/GenBank/DDBJ whole genome shotgun (WGS) entry which is preliminary data.</text>
</comment>
<gene>
    <name evidence="2" type="ORF">ACFOMF_05475</name>
</gene>
<proteinExistence type="inferred from homology"/>
<protein>
    <submittedName>
        <fullName evidence="2">Tripartite tricarboxylate transporter substrate binding protein</fullName>
    </submittedName>
</protein>
<reference evidence="3" key="1">
    <citation type="journal article" date="2019" name="Int. J. Syst. Evol. Microbiol.">
        <title>The Global Catalogue of Microorganisms (GCM) 10K type strain sequencing project: providing services to taxonomists for standard genome sequencing and annotation.</title>
        <authorList>
            <consortium name="The Broad Institute Genomics Platform"/>
            <consortium name="The Broad Institute Genome Sequencing Center for Infectious Disease"/>
            <person name="Wu L."/>
            <person name="Ma J."/>
        </authorList>
    </citation>
    <scope>NUCLEOTIDE SEQUENCE [LARGE SCALE GENOMIC DNA]</scope>
    <source>
        <strain evidence="3">KCTC 42447</strain>
    </source>
</reference>
<sequence>MTNKWLAGTLVAGALYGAQTLAAYPERNIQAVVPWGAGGATDGVARAITPHVEKILGSRLVLSNRPGGTGLIGTDYVLRQRADGYTMLYGAENPQLYPLLGLAEFDYRVLHPVSILGQSVVVIAVHPDSPFDSMQALLDHAGANPGQLRMGTVGVGGAPATVHSMVNSVRELKVREVTFGGDGPGITALMGNHIDFMPLSLGPTKSQIQAGRLRALAVLSDERHPELPEVPAITESIPEMRPFMPWGTFWGVFVRKDTPEAIKRTLEDAYRQAAASPEFQQALAGFGARPLNLSGEEASAYLNRWQSVTAWSIYRAGAAQRSPEELGIAEP</sequence>
<evidence type="ECO:0000313" key="2">
    <source>
        <dbReference type="EMBL" id="MFC3607226.1"/>
    </source>
</evidence>
<dbReference type="RefSeq" id="WP_386362006.1">
    <property type="nucleotide sequence ID" value="NZ_JBHRXZ010000016.1"/>
</dbReference>
<keyword evidence="3" id="KW-1185">Reference proteome</keyword>
<dbReference type="PANTHER" id="PTHR42928">
    <property type="entry name" value="TRICARBOXYLATE-BINDING PROTEIN"/>
    <property type="match status" value="1"/>
</dbReference>
<dbReference type="InterPro" id="IPR042100">
    <property type="entry name" value="Bug_dom1"/>
</dbReference>
<evidence type="ECO:0000256" key="1">
    <source>
        <dbReference type="ARBA" id="ARBA00006987"/>
    </source>
</evidence>
<name>A0ABV7T4N4_9GAMM</name>
<dbReference type="Proteomes" id="UP001595630">
    <property type="component" value="Unassembled WGS sequence"/>
</dbReference>
<dbReference type="InterPro" id="IPR005064">
    <property type="entry name" value="BUG"/>
</dbReference>
<evidence type="ECO:0000313" key="3">
    <source>
        <dbReference type="Proteomes" id="UP001595630"/>
    </source>
</evidence>
<dbReference type="Gene3D" id="3.40.190.10">
    <property type="entry name" value="Periplasmic binding protein-like II"/>
    <property type="match status" value="1"/>
</dbReference>